<evidence type="ECO:0000313" key="1">
    <source>
        <dbReference type="EMBL" id="CAB4881367.1"/>
    </source>
</evidence>
<dbReference type="AlphaFoldDB" id="A0A6J7EDM8"/>
<name>A0A6J7EDM8_9ZZZZ</name>
<dbReference type="EMBL" id="CAFBLS010000173">
    <property type="protein sequence ID" value="CAB4881367.1"/>
    <property type="molecule type" value="Genomic_DNA"/>
</dbReference>
<sequence length="68" mass="7502">MVQAEDGLKLGFNAPDEVVRRVLAAFGNRPVRCEAADRCELDLEELDQQLDDRYIAGQNALDVVLAEG</sequence>
<proteinExistence type="predicted"/>
<gene>
    <name evidence="1" type="ORF">UFOPK3402_01341</name>
</gene>
<reference evidence="1" key="1">
    <citation type="submission" date="2020-05" db="EMBL/GenBank/DDBJ databases">
        <authorList>
            <person name="Chiriac C."/>
            <person name="Salcher M."/>
            <person name="Ghai R."/>
            <person name="Kavagutti S V."/>
        </authorList>
    </citation>
    <scope>NUCLEOTIDE SEQUENCE</scope>
</reference>
<protein>
    <submittedName>
        <fullName evidence="1">Unannotated protein</fullName>
    </submittedName>
</protein>
<organism evidence="1">
    <name type="scientific">freshwater metagenome</name>
    <dbReference type="NCBI Taxonomy" id="449393"/>
    <lineage>
        <taxon>unclassified sequences</taxon>
        <taxon>metagenomes</taxon>
        <taxon>ecological metagenomes</taxon>
    </lineage>
</organism>
<accession>A0A6J7EDM8</accession>